<evidence type="ECO:0000313" key="3">
    <source>
        <dbReference type="Proteomes" id="UP000606274"/>
    </source>
</evidence>
<evidence type="ECO:0000313" key="2">
    <source>
        <dbReference type="EMBL" id="KAF7708018.1"/>
    </source>
</evidence>
<protein>
    <submittedName>
        <fullName evidence="2">Uncharacterized protein</fullName>
    </submittedName>
</protein>
<name>A0A8T0BLR0_SILME</name>
<evidence type="ECO:0000256" key="1">
    <source>
        <dbReference type="SAM" id="MobiDB-lite"/>
    </source>
</evidence>
<comment type="caution">
    <text evidence="2">The sequence shown here is derived from an EMBL/GenBank/DDBJ whole genome shotgun (WGS) entry which is preliminary data.</text>
</comment>
<keyword evidence="3" id="KW-1185">Reference proteome</keyword>
<dbReference type="AlphaFoldDB" id="A0A8T0BLR0"/>
<proteinExistence type="predicted"/>
<feature type="region of interest" description="Disordered" evidence="1">
    <location>
        <begin position="203"/>
        <end position="222"/>
    </location>
</feature>
<sequence length="222" mass="24933">MPKATKAAHVTCQELESLQEHLRTLNHSEEETGGESKLQQEGIVERTEKSVKLEAGIQDVQKNSESSGSTLEEKMVRSELVKEISMCVSLPIEVMSPDQEVFPFLKTTLADLGIDESAVKERVVLVDTKRTQVRSKSGKLKEKEVSVLEIRVKARVPGQSDCKEVLYSTESHTDRLYCRSGIFFVPWAHSDDHEPVELTLALEEQSHTTTEKKKSEDQIPAQ</sequence>
<reference evidence="2" key="1">
    <citation type="submission" date="2020-08" db="EMBL/GenBank/DDBJ databases">
        <title>Chromosome-level assembly of Southern catfish (Silurus meridionalis) provides insights into visual adaptation to the nocturnal and benthic lifestyles.</title>
        <authorList>
            <person name="Zhang Y."/>
            <person name="Wang D."/>
            <person name="Peng Z."/>
        </authorList>
    </citation>
    <scope>NUCLEOTIDE SEQUENCE</scope>
    <source>
        <strain evidence="2">SWU-2019-XX</strain>
        <tissue evidence="2">Muscle</tissue>
    </source>
</reference>
<organism evidence="2 3">
    <name type="scientific">Silurus meridionalis</name>
    <name type="common">Southern catfish</name>
    <name type="synonym">Silurus soldatovi meridionalis</name>
    <dbReference type="NCBI Taxonomy" id="175797"/>
    <lineage>
        <taxon>Eukaryota</taxon>
        <taxon>Metazoa</taxon>
        <taxon>Chordata</taxon>
        <taxon>Craniata</taxon>
        <taxon>Vertebrata</taxon>
        <taxon>Euteleostomi</taxon>
        <taxon>Actinopterygii</taxon>
        <taxon>Neopterygii</taxon>
        <taxon>Teleostei</taxon>
        <taxon>Ostariophysi</taxon>
        <taxon>Siluriformes</taxon>
        <taxon>Siluridae</taxon>
        <taxon>Silurus</taxon>
    </lineage>
</organism>
<accession>A0A8T0BLR0</accession>
<dbReference type="Proteomes" id="UP000606274">
    <property type="component" value="Unassembled WGS sequence"/>
</dbReference>
<feature type="compositionally biased region" description="Basic and acidic residues" evidence="1">
    <location>
        <begin position="204"/>
        <end position="222"/>
    </location>
</feature>
<feature type="region of interest" description="Disordered" evidence="1">
    <location>
        <begin position="24"/>
        <end position="43"/>
    </location>
</feature>
<dbReference type="EMBL" id="JABFDY010000004">
    <property type="protein sequence ID" value="KAF7708018.1"/>
    <property type="molecule type" value="Genomic_DNA"/>
</dbReference>
<gene>
    <name evidence="2" type="ORF">HF521_017075</name>
</gene>